<keyword evidence="2" id="KW-1185">Reference proteome</keyword>
<evidence type="ECO:0000313" key="1">
    <source>
        <dbReference type="EMBL" id="KAK0171181.1"/>
    </source>
</evidence>
<comment type="caution">
    <text evidence="1">The sequence shown here is derived from an EMBL/GenBank/DDBJ whole genome shotgun (WGS) entry which is preliminary data.</text>
</comment>
<gene>
    <name evidence="1" type="ORF">PV328_008934</name>
</gene>
<dbReference type="EMBL" id="JAQQBS010000003">
    <property type="protein sequence ID" value="KAK0171181.1"/>
    <property type="molecule type" value="Genomic_DNA"/>
</dbReference>
<sequence length="316" mass="35491">MSIREENEDQCNEAPRPSINNYINDADDVWNTIIARLPATALILRDMEEVINDAQTLLIHLKTKTNSQNIEPHRLQSSIVNDTSHNTSIKSTKSPNVIRKTMTNKSIQFNNLNDSITINHTCKSTDSLDEWNELVGEKKMDSSRPTTVTAIHSPSSSSSSCLFHNAQSTNAFGMSQVKVGKSMTDDALYEIGKINALNYDGQMKNYESTIPIMKQAKEVVKNIGVKMPTLTMKDLVLAPIIPRVCSHVGDTAINNLHRLSNETKAQNINVKSARQRLLSSSASEKPSAIPRRIFDKRIVIYNLLFIENCWVYKINF</sequence>
<proteinExistence type="predicted"/>
<reference evidence="1" key="1">
    <citation type="journal article" date="2023" name="bioRxiv">
        <title>Scaffold-level genome assemblies of two parasitoid biocontrol wasps reveal the parthenogenesis mechanism and an associated novel virus.</title>
        <authorList>
            <person name="Inwood S."/>
            <person name="Skelly J."/>
            <person name="Guhlin J."/>
            <person name="Harrop T."/>
            <person name="Goldson S."/>
            <person name="Dearden P."/>
        </authorList>
    </citation>
    <scope>NUCLEOTIDE SEQUENCE</scope>
    <source>
        <strain evidence="1">Irish</strain>
        <tissue evidence="1">Whole body</tissue>
    </source>
</reference>
<organism evidence="1 2">
    <name type="scientific">Microctonus aethiopoides</name>
    <dbReference type="NCBI Taxonomy" id="144406"/>
    <lineage>
        <taxon>Eukaryota</taxon>
        <taxon>Metazoa</taxon>
        <taxon>Ecdysozoa</taxon>
        <taxon>Arthropoda</taxon>
        <taxon>Hexapoda</taxon>
        <taxon>Insecta</taxon>
        <taxon>Pterygota</taxon>
        <taxon>Neoptera</taxon>
        <taxon>Endopterygota</taxon>
        <taxon>Hymenoptera</taxon>
        <taxon>Apocrita</taxon>
        <taxon>Ichneumonoidea</taxon>
        <taxon>Braconidae</taxon>
        <taxon>Euphorinae</taxon>
        <taxon>Microctonus</taxon>
    </lineage>
</organism>
<accession>A0AA39FKN0</accession>
<protein>
    <submittedName>
        <fullName evidence="1">Uncharacterized protein</fullName>
    </submittedName>
</protein>
<evidence type="ECO:0000313" key="2">
    <source>
        <dbReference type="Proteomes" id="UP001168990"/>
    </source>
</evidence>
<name>A0AA39FKN0_9HYME</name>
<dbReference type="Proteomes" id="UP001168990">
    <property type="component" value="Unassembled WGS sequence"/>
</dbReference>
<dbReference type="AlphaFoldDB" id="A0AA39FKN0"/>
<reference evidence="1" key="2">
    <citation type="submission" date="2023-03" db="EMBL/GenBank/DDBJ databases">
        <authorList>
            <person name="Inwood S.N."/>
            <person name="Skelly J.G."/>
            <person name="Guhlin J."/>
            <person name="Harrop T.W.R."/>
            <person name="Goldson S.G."/>
            <person name="Dearden P.K."/>
        </authorList>
    </citation>
    <scope>NUCLEOTIDE SEQUENCE</scope>
    <source>
        <strain evidence="1">Irish</strain>
        <tissue evidence="1">Whole body</tissue>
    </source>
</reference>